<dbReference type="InterPro" id="IPR036390">
    <property type="entry name" value="WH_DNA-bd_sf"/>
</dbReference>
<dbReference type="InterPro" id="IPR002831">
    <property type="entry name" value="Tscrpt_reg_TrmB_N"/>
</dbReference>
<evidence type="ECO:0000259" key="2">
    <source>
        <dbReference type="Pfam" id="PF01978"/>
    </source>
</evidence>
<organism evidence="3 4">
    <name type="scientific">Methanobacterium spitsbergense</name>
    <dbReference type="NCBI Taxonomy" id="2874285"/>
    <lineage>
        <taxon>Archaea</taxon>
        <taxon>Methanobacteriati</taxon>
        <taxon>Methanobacteriota</taxon>
        <taxon>Methanomada group</taxon>
        <taxon>Methanobacteria</taxon>
        <taxon>Methanobacteriales</taxon>
        <taxon>Methanobacteriaceae</taxon>
        <taxon>Methanobacterium</taxon>
    </lineage>
</organism>
<evidence type="ECO:0000256" key="1">
    <source>
        <dbReference type="SAM" id="Coils"/>
    </source>
</evidence>
<feature type="domain" description="Transcription regulator TrmB N-terminal" evidence="2">
    <location>
        <begin position="11"/>
        <end position="77"/>
    </location>
</feature>
<proteinExistence type="predicted"/>
<keyword evidence="1" id="KW-0175">Coiled coil</keyword>
<dbReference type="Proteomes" id="UP000825933">
    <property type="component" value="Unassembled WGS sequence"/>
</dbReference>
<dbReference type="Pfam" id="PF01978">
    <property type="entry name" value="TrmB"/>
    <property type="match status" value="1"/>
</dbReference>
<gene>
    <name evidence="3" type="ORF">K8N75_00725</name>
</gene>
<dbReference type="InterPro" id="IPR036388">
    <property type="entry name" value="WH-like_DNA-bd_sf"/>
</dbReference>
<evidence type="ECO:0000313" key="4">
    <source>
        <dbReference type="Proteomes" id="UP000825933"/>
    </source>
</evidence>
<reference evidence="4" key="1">
    <citation type="journal article" date="2022" name="Microbiol. Resour. Announc.">
        <title>Draft Genome Sequence of a Methanogenic Archaeon from West Spitsbergen Permafrost.</title>
        <authorList>
            <person name="Trubitsyn V."/>
            <person name="Rivkina E."/>
            <person name="Shcherbakova V."/>
        </authorList>
    </citation>
    <scope>NUCLEOTIDE SEQUENCE [LARGE SCALE GENOMIC DNA]</scope>
    <source>
        <strain evidence="4">VT</strain>
    </source>
</reference>
<dbReference type="SUPFAM" id="SSF46785">
    <property type="entry name" value="Winged helix' DNA-binding domain"/>
    <property type="match status" value="1"/>
</dbReference>
<name>A0A8T5UV97_9EURY</name>
<dbReference type="PANTHER" id="PTHR34293:SF1">
    <property type="entry name" value="HTH-TYPE TRANSCRIPTIONAL REGULATOR TRMBL2"/>
    <property type="match status" value="1"/>
</dbReference>
<accession>A0A8T5UV97</accession>
<keyword evidence="4" id="KW-1185">Reference proteome</keyword>
<sequence>MPIKQATINALKILGLTDYESKAYLSLTSLISATASEISEDSGVPLSRTYDILKSLHKKGFLEITRGKPLIYRVVPPQDVFEKSRMKIKEELDEAESEVINIYESQISKSPAPIWLIYGSDKIVKKEIKIIGRAKSTLHIAAGFMFHEEVEKLNEALNKSLKRGVQIRIIAAPYNITDDEKIDISEDIKKLDCEIKTFQIPFIKAIIRDKKEMLLIFCKFKDGSVISQTAIGVWNQYTEFVETITDLYNLVWTMDLFNMTTDYK</sequence>
<dbReference type="Gene3D" id="3.30.870.10">
    <property type="entry name" value="Endonuclease Chain A"/>
    <property type="match status" value="1"/>
</dbReference>
<dbReference type="SUPFAM" id="SSF56024">
    <property type="entry name" value="Phospholipase D/nuclease"/>
    <property type="match status" value="1"/>
</dbReference>
<comment type="caution">
    <text evidence="3">The sequence shown here is derived from an EMBL/GenBank/DDBJ whole genome shotgun (WGS) entry which is preliminary data.</text>
</comment>
<dbReference type="AlphaFoldDB" id="A0A8T5UV97"/>
<feature type="coiled-coil region" evidence="1">
    <location>
        <begin position="78"/>
        <end position="105"/>
    </location>
</feature>
<dbReference type="Gene3D" id="1.10.10.10">
    <property type="entry name" value="Winged helix-like DNA-binding domain superfamily/Winged helix DNA-binding domain"/>
    <property type="match status" value="1"/>
</dbReference>
<dbReference type="PANTHER" id="PTHR34293">
    <property type="entry name" value="HTH-TYPE TRANSCRIPTIONAL REGULATOR TRMBL2"/>
    <property type="match status" value="1"/>
</dbReference>
<evidence type="ECO:0000313" key="3">
    <source>
        <dbReference type="EMBL" id="MBZ2164579.1"/>
    </source>
</evidence>
<dbReference type="EMBL" id="JAIOUQ010000002">
    <property type="protein sequence ID" value="MBZ2164579.1"/>
    <property type="molecule type" value="Genomic_DNA"/>
</dbReference>
<dbReference type="InterPro" id="IPR051797">
    <property type="entry name" value="TrmB-like"/>
</dbReference>
<protein>
    <submittedName>
        <fullName evidence="3">TrmB family transcriptional regulator</fullName>
    </submittedName>
</protein>